<evidence type="ECO:0000313" key="2">
    <source>
        <dbReference type="EMBL" id="GLR66934.1"/>
    </source>
</evidence>
<organism evidence="2 3">
    <name type="scientific">Acidocella aquatica</name>
    <dbReference type="NCBI Taxonomy" id="1922313"/>
    <lineage>
        <taxon>Bacteria</taxon>
        <taxon>Pseudomonadati</taxon>
        <taxon>Pseudomonadota</taxon>
        <taxon>Alphaproteobacteria</taxon>
        <taxon>Acetobacterales</taxon>
        <taxon>Acidocellaceae</taxon>
        <taxon>Acidocella</taxon>
    </lineage>
</organism>
<keyword evidence="3" id="KW-1185">Reference proteome</keyword>
<dbReference type="EMBL" id="BSOS01000043">
    <property type="protein sequence ID" value="GLR66934.1"/>
    <property type="molecule type" value="Genomic_DNA"/>
</dbReference>
<gene>
    <name evidence="2" type="ORF">GCM10010909_16140</name>
</gene>
<feature type="region of interest" description="Disordered" evidence="1">
    <location>
        <begin position="1"/>
        <end position="42"/>
    </location>
</feature>
<comment type="caution">
    <text evidence="2">The sequence shown here is derived from an EMBL/GenBank/DDBJ whole genome shotgun (WGS) entry which is preliminary data.</text>
</comment>
<reference evidence="3" key="1">
    <citation type="journal article" date="2019" name="Int. J. Syst. Evol. Microbiol.">
        <title>The Global Catalogue of Microorganisms (GCM) 10K type strain sequencing project: providing services to taxonomists for standard genome sequencing and annotation.</title>
        <authorList>
            <consortium name="The Broad Institute Genomics Platform"/>
            <consortium name="The Broad Institute Genome Sequencing Center for Infectious Disease"/>
            <person name="Wu L."/>
            <person name="Ma J."/>
        </authorList>
    </citation>
    <scope>NUCLEOTIDE SEQUENCE [LARGE SCALE GENOMIC DNA]</scope>
    <source>
        <strain evidence="3">NBRC 112502</strain>
    </source>
</reference>
<proteinExistence type="predicted"/>
<dbReference type="Proteomes" id="UP001156641">
    <property type="component" value="Unassembled WGS sequence"/>
</dbReference>
<evidence type="ECO:0000313" key="3">
    <source>
        <dbReference type="Proteomes" id="UP001156641"/>
    </source>
</evidence>
<sequence>MRHKATNPTSLEVQLAQAGGVANGDQHGAAPLSGPRHQSAAPSVDQAFMNLARLLGRQTAREAARNNAAAADHLQNDR</sequence>
<evidence type="ECO:0000256" key="1">
    <source>
        <dbReference type="SAM" id="MobiDB-lite"/>
    </source>
</evidence>
<protein>
    <submittedName>
        <fullName evidence="2">Uncharacterized protein</fullName>
    </submittedName>
</protein>
<accession>A0ABQ6A450</accession>
<feature type="compositionally biased region" description="Polar residues" evidence="1">
    <location>
        <begin position="1"/>
        <end position="12"/>
    </location>
</feature>
<name>A0ABQ6A450_9PROT</name>